<evidence type="ECO:0000259" key="4">
    <source>
        <dbReference type="Pfam" id="PF02834"/>
    </source>
</evidence>
<evidence type="ECO:0000256" key="2">
    <source>
        <dbReference type="HAMAP-Rule" id="MF_01940"/>
    </source>
</evidence>
<protein>
    <recommendedName>
        <fullName evidence="2">RNA 2',3'-cyclic phosphodiesterase</fullName>
        <shortName evidence="2">RNA 2',3'-CPDase</shortName>
        <ecNumber evidence="2">3.1.4.58</ecNumber>
    </recommendedName>
</protein>
<dbReference type="InterPro" id="IPR009097">
    <property type="entry name" value="Cyclic_Pdiesterase"/>
</dbReference>
<feature type="short sequence motif" description="HXTX 2" evidence="2">
    <location>
        <begin position="154"/>
        <end position="157"/>
    </location>
</feature>
<comment type="caution">
    <text evidence="5">The sequence shown here is derived from an EMBL/GenBank/DDBJ whole genome shotgun (WGS) entry which is preliminary data.</text>
</comment>
<dbReference type="RefSeq" id="WP_070013090.1">
    <property type="nucleotide sequence ID" value="NZ_LJGS01000044.1"/>
</dbReference>
<dbReference type="Gene3D" id="3.90.1140.10">
    <property type="entry name" value="Cyclic phosphodiesterase"/>
    <property type="match status" value="1"/>
</dbReference>
<feature type="active site" description="Proton donor" evidence="2">
    <location>
        <position position="45"/>
    </location>
</feature>
<dbReference type="EC" id="3.1.4.58" evidence="2"/>
<proteinExistence type="inferred from homology"/>
<gene>
    <name evidence="5" type="ORF">AN215_09165</name>
</gene>
<dbReference type="AlphaFoldDB" id="A0A1E7JNL1"/>
<dbReference type="Proteomes" id="UP000176087">
    <property type="component" value="Unassembled WGS sequence"/>
</dbReference>
<dbReference type="HAMAP" id="MF_01940">
    <property type="entry name" value="RNA_CPDase"/>
    <property type="match status" value="1"/>
</dbReference>
<keyword evidence="6" id="KW-1185">Reference proteome</keyword>
<dbReference type="EMBL" id="LJGT01000038">
    <property type="protein sequence ID" value="OEU89835.1"/>
    <property type="molecule type" value="Genomic_DNA"/>
</dbReference>
<dbReference type="PATRIC" id="fig|933944.5.peg.493"/>
<dbReference type="SUPFAM" id="SSF55144">
    <property type="entry name" value="LigT-like"/>
    <property type="match status" value="1"/>
</dbReference>
<evidence type="ECO:0000313" key="6">
    <source>
        <dbReference type="Proteomes" id="UP000176087"/>
    </source>
</evidence>
<dbReference type="InterPro" id="IPR014051">
    <property type="entry name" value="Phosphoesterase_HXTX"/>
</dbReference>
<organism evidence="5 6">
    <name type="scientific">Streptomyces abyssalis</name>
    <dbReference type="NCBI Taxonomy" id="933944"/>
    <lineage>
        <taxon>Bacteria</taxon>
        <taxon>Bacillati</taxon>
        <taxon>Actinomycetota</taxon>
        <taxon>Actinomycetes</taxon>
        <taxon>Kitasatosporales</taxon>
        <taxon>Streptomycetaceae</taxon>
        <taxon>Streptomyces</taxon>
    </lineage>
</organism>
<dbReference type="PANTHER" id="PTHR35561:SF1">
    <property type="entry name" value="RNA 2',3'-CYCLIC PHOSPHODIESTERASE"/>
    <property type="match status" value="1"/>
</dbReference>
<reference evidence="5 6" key="1">
    <citation type="journal article" date="2016" name="Front. Microbiol.">
        <title>Comparative Genomics Analysis of Streptomyces Species Reveals Their Adaptation to the Marine Environment and Their Diversity at the Genomic Level.</title>
        <authorList>
            <person name="Tian X."/>
            <person name="Zhang Z."/>
            <person name="Yang T."/>
            <person name="Chen M."/>
            <person name="Li J."/>
            <person name="Chen F."/>
            <person name="Yang J."/>
            <person name="Li W."/>
            <person name="Zhang B."/>
            <person name="Zhang Z."/>
            <person name="Wu J."/>
            <person name="Zhang C."/>
            <person name="Long L."/>
            <person name="Xiao J."/>
        </authorList>
    </citation>
    <scope>NUCLEOTIDE SEQUENCE [LARGE SCALE GENOMIC DNA]</scope>
    <source>
        <strain evidence="5 6">SCSIO 10390</strain>
    </source>
</reference>
<dbReference type="InterPro" id="IPR004175">
    <property type="entry name" value="RNA_CPDase"/>
</dbReference>
<name>A0A1E7JNL1_9ACTN</name>
<feature type="region of interest" description="Disordered" evidence="3">
    <location>
        <begin position="194"/>
        <end position="216"/>
    </location>
</feature>
<dbReference type="PANTHER" id="PTHR35561">
    <property type="entry name" value="RNA 2',3'-CYCLIC PHOSPHODIESTERASE"/>
    <property type="match status" value="1"/>
</dbReference>
<dbReference type="OrthoDB" id="9787070at2"/>
<feature type="domain" description="Phosphoesterase HXTX" evidence="4">
    <location>
        <begin position="19"/>
        <end position="89"/>
    </location>
</feature>
<comment type="function">
    <text evidence="2">Hydrolyzes RNA 2',3'-cyclic phosphodiester to an RNA 2'-phosphomonoester.</text>
</comment>
<feature type="active site" description="Proton acceptor" evidence="2">
    <location>
        <position position="154"/>
    </location>
</feature>
<evidence type="ECO:0000256" key="3">
    <source>
        <dbReference type="SAM" id="MobiDB-lite"/>
    </source>
</evidence>
<comment type="catalytic activity">
    <reaction evidence="2">
        <text>a 3'-end 2',3'-cyclophospho-ribonucleotide-RNA + H2O = a 3'-end 2'-phospho-ribonucleotide-RNA + H(+)</text>
        <dbReference type="Rhea" id="RHEA:11828"/>
        <dbReference type="Rhea" id="RHEA-COMP:10464"/>
        <dbReference type="Rhea" id="RHEA-COMP:17353"/>
        <dbReference type="ChEBI" id="CHEBI:15377"/>
        <dbReference type="ChEBI" id="CHEBI:15378"/>
        <dbReference type="ChEBI" id="CHEBI:83064"/>
        <dbReference type="ChEBI" id="CHEBI:173113"/>
        <dbReference type="EC" id="3.1.4.58"/>
    </reaction>
</comment>
<comment type="similarity">
    <text evidence="2">Belongs to the 2H phosphoesterase superfamily. ThpR family.</text>
</comment>
<dbReference type="GO" id="GO:0004113">
    <property type="term" value="F:2',3'-cyclic-nucleotide 3'-phosphodiesterase activity"/>
    <property type="evidence" value="ECO:0007669"/>
    <property type="project" value="InterPro"/>
</dbReference>
<sequence>MRLFTALLPPARVLDGPGQLSDKVAELRSLDDTGRLRWADRANWHITLAFYGEVSDAKLDELCERLSRAARRGHPLRLRIAGGGRFGDRSLWAGVTGAPPGDGGEGEEREQAGHAQVSGPGGEMHALRRLAAAATAAGRRTGLGTDEPHQFRPHLTLARARSHGPGLRPFTAALDGFAGEPWTADGLALVRSNLPDSGVQGEQPRYEQIAGWPLGE</sequence>
<evidence type="ECO:0000313" key="5">
    <source>
        <dbReference type="EMBL" id="OEU89835.1"/>
    </source>
</evidence>
<dbReference type="Pfam" id="PF02834">
    <property type="entry name" value="LigT_PEase"/>
    <property type="match status" value="1"/>
</dbReference>
<evidence type="ECO:0000256" key="1">
    <source>
        <dbReference type="ARBA" id="ARBA00022801"/>
    </source>
</evidence>
<keyword evidence="1 2" id="KW-0378">Hydrolase</keyword>
<dbReference type="GO" id="GO:0008664">
    <property type="term" value="F:RNA 2',3'-cyclic 3'-phosphodiesterase activity"/>
    <property type="evidence" value="ECO:0007669"/>
    <property type="project" value="UniProtKB-EC"/>
</dbReference>
<dbReference type="STRING" id="933944.AN215_09165"/>
<feature type="region of interest" description="Disordered" evidence="3">
    <location>
        <begin position="91"/>
        <end position="122"/>
    </location>
</feature>
<accession>A0A1E7JNL1</accession>
<feature type="short sequence motif" description="HXTX 1" evidence="2">
    <location>
        <begin position="45"/>
        <end position="48"/>
    </location>
</feature>